<keyword evidence="3" id="KW-1185">Reference proteome</keyword>
<comment type="caution">
    <text evidence="2">The sequence shown here is derived from an EMBL/GenBank/DDBJ whole genome shotgun (WGS) entry which is preliminary data.</text>
</comment>
<organism evidence="2 3">
    <name type="scientific">Gracilibacillus oryzae</name>
    <dbReference type="NCBI Taxonomy" id="1672701"/>
    <lineage>
        <taxon>Bacteria</taxon>
        <taxon>Bacillati</taxon>
        <taxon>Bacillota</taxon>
        <taxon>Bacilli</taxon>
        <taxon>Bacillales</taxon>
        <taxon>Bacillaceae</taxon>
        <taxon>Gracilibacillus</taxon>
    </lineage>
</organism>
<keyword evidence="2" id="KW-0012">Acyltransferase</keyword>
<dbReference type="EMBL" id="WEID01000050">
    <property type="protein sequence ID" value="KAB8136240.1"/>
    <property type="molecule type" value="Genomic_DNA"/>
</dbReference>
<evidence type="ECO:0000256" key="1">
    <source>
        <dbReference type="SAM" id="Phobius"/>
    </source>
</evidence>
<feature type="transmembrane region" description="Helical" evidence="1">
    <location>
        <begin position="35"/>
        <end position="55"/>
    </location>
</feature>
<accession>A0A7C8KS12</accession>
<name>A0A7C8KS12_9BACI</name>
<protein>
    <submittedName>
        <fullName evidence="2">Acyltransferase</fullName>
    </submittedName>
</protein>
<feature type="transmembrane region" description="Helical" evidence="1">
    <location>
        <begin position="67"/>
        <end position="86"/>
    </location>
</feature>
<dbReference type="Proteomes" id="UP000480246">
    <property type="component" value="Unassembled WGS sequence"/>
</dbReference>
<dbReference type="GO" id="GO:0016746">
    <property type="term" value="F:acyltransferase activity"/>
    <property type="evidence" value="ECO:0007669"/>
    <property type="project" value="UniProtKB-KW"/>
</dbReference>
<feature type="transmembrane region" description="Helical" evidence="1">
    <location>
        <begin position="12"/>
        <end position="29"/>
    </location>
</feature>
<gene>
    <name evidence="2" type="ORF">F9U64_10420</name>
</gene>
<keyword evidence="1" id="KW-0472">Membrane</keyword>
<proteinExistence type="predicted"/>
<evidence type="ECO:0000313" key="3">
    <source>
        <dbReference type="Proteomes" id="UP000480246"/>
    </source>
</evidence>
<sequence length="207" mass="23150">MKILKWLEQICLLAGMLHVGFLAFCYFQGYELSYYPYSSYVTFFLLFGYYAISIFRDSKEKNIRKMNKVVLVIGLIALCVGIFGFFPSQSPSPTVTAGDTEIPTVQGGYCWNGDLAVCAGDPLKTPAPTPTVVSPKEEIKIEYPKGLTAERVKAEKMMDENNGKPVNNLETNNGAVVAPEEKGVYVYHVLASWKQEEANFSFRIKVE</sequence>
<dbReference type="RefSeq" id="WP_153403116.1">
    <property type="nucleotide sequence ID" value="NZ_ML762430.1"/>
</dbReference>
<dbReference type="OrthoDB" id="1797983at2"/>
<keyword evidence="2" id="KW-0808">Transferase</keyword>
<keyword evidence="1" id="KW-1133">Transmembrane helix</keyword>
<keyword evidence="1" id="KW-0812">Transmembrane</keyword>
<reference evidence="2 3" key="1">
    <citation type="submission" date="2019-10" db="EMBL/GenBank/DDBJ databases">
        <title>Gracilibacillus sp. nov. isolated from rice seeds.</title>
        <authorList>
            <person name="He S."/>
        </authorList>
    </citation>
    <scope>NUCLEOTIDE SEQUENCE [LARGE SCALE GENOMIC DNA]</scope>
    <source>
        <strain evidence="2 3">TD8</strain>
    </source>
</reference>
<dbReference type="AlphaFoldDB" id="A0A7C8KS12"/>
<evidence type="ECO:0000313" key="2">
    <source>
        <dbReference type="EMBL" id="KAB8136240.1"/>
    </source>
</evidence>